<dbReference type="EMBL" id="LAZR01046394">
    <property type="protein sequence ID" value="KKK96631.1"/>
    <property type="molecule type" value="Genomic_DNA"/>
</dbReference>
<sequence length="195" mass="22038">MFQQNLGGMILLSHTFLELDPGESKVITVVFVALSQTGIFTGKIIIGTKAVFVALNIRTKLLLFDSNIVVLNRDYLVKQGDKLKTEITLIPLGDPNRLDVRLDYVIKNFDNKTFLTHSETLLVEEEIKFRRDFDTGILPVGSYIVGLELIYPNGVAPSSASFEVTKRTPFSFGGFLFYFIMFILIIKILKLLKRN</sequence>
<protein>
    <submittedName>
        <fullName evidence="2">Uncharacterized protein</fullName>
    </submittedName>
</protein>
<organism evidence="2">
    <name type="scientific">marine sediment metagenome</name>
    <dbReference type="NCBI Taxonomy" id="412755"/>
    <lineage>
        <taxon>unclassified sequences</taxon>
        <taxon>metagenomes</taxon>
        <taxon>ecological metagenomes</taxon>
    </lineage>
</organism>
<name>A0A0F9CIX1_9ZZZZ</name>
<proteinExistence type="predicted"/>
<keyword evidence="1" id="KW-1133">Transmembrane helix</keyword>
<keyword evidence="1" id="KW-0472">Membrane</keyword>
<reference evidence="2" key="1">
    <citation type="journal article" date="2015" name="Nature">
        <title>Complex archaea that bridge the gap between prokaryotes and eukaryotes.</title>
        <authorList>
            <person name="Spang A."/>
            <person name="Saw J.H."/>
            <person name="Jorgensen S.L."/>
            <person name="Zaremba-Niedzwiedzka K."/>
            <person name="Martijn J."/>
            <person name="Lind A.E."/>
            <person name="van Eijk R."/>
            <person name="Schleper C."/>
            <person name="Guy L."/>
            <person name="Ettema T.J."/>
        </authorList>
    </citation>
    <scope>NUCLEOTIDE SEQUENCE</scope>
</reference>
<dbReference type="AlphaFoldDB" id="A0A0F9CIX1"/>
<keyword evidence="1" id="KW-0812">Transmembrane</keyword>
<evidence type="ECO:0000256" key="1">
    <source>
        <dbReference type="SAM" id="Phobius"/>
    </source>
</evidence>
<feature type="transmembrane region" description="Helical" evidence="1">
    <location>
        <begin position="170"/>
        <end position="189"/>
    </location>
</feature>
<comment type="caution">
    <text evidence="2">The sequence shown here is derived from an EMBL/GenBank/DDBJ whole genome shotgun (WGS) entry which is preliminary data.</text>
</comment>
<gene>
    <name evidence="2" type="ORF">LCGC14_2660840</name>
</gene>
<evidence type="ECO:0000313" key="2">
    <source>
        <dbReference type="EMBL" id="KKK96631.1"/>
    </source>
</evidence>
<accession>A0A0F9CIX1</accession>